<dbReference type="InterPro" id="IPR005952">
    <property type="entry name" value="Phosphogly_mut1"/>
</dbReference>
<dbReference type="AlphaFoldDB" id="A0A086Z0J8"/>
<keyword evidence="3 4" id="KW-0413">Isomerase</keyword>
<dbReference type="PANTHER" id="PTHR11931">
    <property type="entry name" value="PHOSPHOGLYCERATE MUTASE"/>
    <property type="match status" value="1"/>
</dbReference>
<dbReference type="KEGG" id="bact:AB656_02355"/>
<evidence type="ECO:0000256" key="7">
    <source>
        <dbReference type="PIRSR" id="PIRSR613078-3"/>
    </source>
</evidence>
<accession>A0A086Z0J8</accession>
<dbReference type="PATRIC" id="fig|1437605.7.peg.486"/>
<dbReference type="eggNOG" id="COG0588">
    <property type="taxonomic scope" value="Bacteria"/>
</dbReference>
<dbReference type="Gene3D" id="3.40.50.1240">
    <property type="entry name" value="Phosphoglycerate mutase-like"/>
    <property type="match status" value="1"/>
</dbReference>
<dbReference type="PIRSF" id="PIRSF000709">
    <property type="entry name" value="6PFK_2-Ptase"/>
    <property type="match status" value="1"/>
</dbReference>
<sequence length="261" mass="29469">MRGRLIIMRHGQSEWTLPQVNRFAGWVDVPLSEQGRRQAERAGQLIKEYGLEPEVVFTSLLGRSIITANLLLDQIDRLWIPVQRTWRLNERHYGAFQGQTRPDMLSKYGEKRFATYRRSYDVAPPALDPSSPYWQGQDPRYGKPWADGLDDLDPASIASESLKDLGQRLEPYWRARIVPLLAQGRTVLVVTHGSVVRSVVKGLEAVSDQDIRSINVPTGVPMVYEFETDQSREPEPVGSGRYLDPDAARKGMAQVEALGKA</sequence>
<comment type="function">
    <text evidence="4">Catalyzes the interconversion of 2-phosphoglycerate and 3-phosphoglycerate.</text>
</comment>
<evidence type="ECO:0000256" key="6">
    <source>
        <dbReference type="PIRSR" id="PIRSR613078-2"/>
    </source>
</evidence>
<dbReference type="GO" id="GO:0006094">
    <property type="term" value="P:gluconeogenesis"/>
    <property type="evidence" value="ECO:0007669"/>
    <property type="project" value="UniProtKB-UniRule"/>
</dbReference>
<evidence type="ECO:0000256" key="3">
    <source>
        <dbReference type="ARBA" id="ARBA00023235"/>
    </source>
</evidence>
<dbReference type="EMBL" id="JGYK01000001">
    <property type="protein sequence ID" value="KFI40048.1"/>
    <property type="molecule type" value="Genomic_DNA"/>
</dbReference>
<feature type="binding site" evidence="4 6">
    <location>
        <begin position="117"/>
        <end position="118"/>
    </location>
    <ligand>
        <name>substrate</name>
    </ligand>
</feature>
<comment type="caution">
    <text evidence="4">Lacks conserved residue(s) required for the propagation of feature annotation.</text>
</comment>
<feature type="active site" description="Tele-phosphohistidine intermediate" evidence="4 5">
    <location>
        <position position="10"/>
    </location>
</feature>
<comment type="pathway">
    <text evidence="4">Carbohydrate degradation; glycolysis; pyruvate from D-glyceraldehyde 3-phosphate: step 3/5.</text>
</comment>
<evidence type="ECO:0000256" key="4">
    <source>
        <dbReference type="HAMAP-Rule" id="MF_01039"/>
    </source>
</evidence>
<feature type="binding site" evidence="4 6">
    <location>
        <position position="63"/>
    </location>
    <ligand>
        <name>substrate</name>
    </ligand>
</feature>
<evidence type="ECO:0000313" key="8">
    <source>
        <dbReference type="EMBL" id="KFI40048.1"/>
    </source>
</evidence>
<dbReference type="STRING" id="1437605.AB656_02355"/>
<dbReference type="Proteomes" id="UP000029015">
    <property type="component" value="Unassembled WGS sequence"/>
</dbReference>
<dbReference type="UniPathway" id="UPA00109">
    <property type="reaction ID" value="UER00186"/>
</dbReference>
<dbReference type="InterPro" id="IPR013078">
    <property type="entry name" value="His_Pase_superF_clade-1"/>
</dbReference>
<dbReference type="SUPFAM" id="SSF53254">
    <property type="entry name" value="Phosphoglycerate mutase-like"/>
    <property type="match status" value="1"/>
</dbReference>
<dbReference type="Pfam" id="PF00300">
    <property type="entry name" value="His_Phos_1"/>
    <property type="match status" value="2"/>
</dbReference>
<dbReference type="GO" id="GO:0004619">
    <property type="term" value="F:phosphoglycerate mutase activity"/>
    <property type="evidence" value="ECO:0007669"/>
    <property type="project" value="UniProtKB-UniRule"/>
</dbReference>
<gene>
    <name evidence="4" type="primary">gpmA</name>
    <name evidence="8" type="ORF">BACT_0750</name>
</gene>
<evidence type="ECO:0000256" key="5">
    <source>
        <dbReference type="PIRSR" id="PIRSR613078-1"/>
    </source>
</evidence>
<evidence type="ECO:0000256" key="2">
    <source>
        <dbReference type="ARBA" id="ARBA00023152"/>
    </source>
</evidence>
<comment type="similarity">
    <text evidence="1 4">Belongs to the phosphoglycerate mutase family. BPG-dependent PGAM subfamily.</text>
</comment>
<dbReference type="InterPro" id="IPR029033">
    <property type="entry name" value="His_PPase_superfam"/>
</dbReference>
<keyword evidence="2 4" id="KW-0324">Glycolysis</keyword>
<keyword evidence="9" id="KW-1185">Reference proteome</keyword>
<feature type="active site" description="Proton donor/acceptor" evidence="4 5">
    <location>
        <position position="90"/>
    </location>
</feature>
<feature type="site" description="Transition state stabilizer" evidence="4 7">
    <location>
        <position position="192"/>
    </location>
</feature>
<evidence type="ECO:0000313" key="9">
    <source>
        <dbReference type="Proteomes" id="UP000029015"/>
    </source>
</evidence>
<feature type="binding site" evidence="4 6">
    <location>
        <begin position="90"/>
        <end position="93"/>
    </location>
    <ligand>
        <name>substrate</name>
    </ligand>
</feature>
<keyword evidence="4" id="KW-0312">Gluconeogenesis</keyword>
<name>A0A086Z0J8_9BIFI</name>
<dbReference type="GO" id="GO:0006096">
    <property type="term" value="P:glycolytic process"/>
    <property type="evidence" value="ECO:0007669"/>
    <property type="project" value="UniProtKB-UniRule"/>
</dbReference>
<protein>
    <recommendedName>
        <fullName evidence="4">2,3-bisphosphoglycerate-dependent phosphoglycerate mutase</fullName>
        <shortName evidence="4">BPG-dependent PGAM</shortName>
        <shortName evidence="4">PGAM</shortName>
        <shortName evidence="4">Phosphoglyceromutase</shortName>
        <shortName evidence="4">dPGM</shortName>
        <ecNumber evidence="4">5.4.2.11</ecNumber>
    </recommendedName>
</protein>
<dbReference type="SMART" id="SM00855">
    <property type="entry name" value="PGAM"/>
    <property type="match status" value="1"/>
</dbReference>
<dbReference type="EC" id="5.4.2.11" evidence="4"/>
<comment type="catalytic activity">
    <reaction evidence="4">
        <text>(2R)-2-phosphoglycerate = (2R)-3-phosphoglycerate</text>
        <dbReference type="Rhea" id="RHEA:15901"/>
        <dbReference type="ChEBI" id="CHEBI:58272"/>
        <dbReference type="ChEBI" id="CHEBI:58289"/>
        <dbReference type="EC" id="5.4.2.11"/>
    </reaction>
</comment>
<dbReference type="HAMAP" id="MF_01039">
    <property type="entry name" value="PGAM_GpmA"/>
    <property type="match status" value="1"/>
</dbReference>
<dbReference type="NCBIfam" id="TIGR01258">
    <property type="entry name" value="pgm_1"/>
    <property type="match status" value="1"/>
</dbReference>
<dbReference type="RefSeq" id="WP_033504454.1">
    <property type="nucleotide sequence ID" value="NZ_CP011786.1"/>
</dbReference>
<comment type="caution">
    <text evidence="8">The sequence shown here is derived from an EMBL/GenBank/DDBJ whole genome shotgun (WGS) entry which is preliminary data.</text>
</comment>
<proteinExistence type="inferred from homology"/>
<evidence type="ECO:0000256" key="1">
    <source>
        <dbReference type="ARBA" id="ARBA00006717"/>
    </source>
</evidence>
<dbReference type="OrthoDB" id="9781415at2"/>
<reference evidence="8 9" key="1">
    <citation type="submission" date="2014-03" db="EMBL/GenBank/DDBJ databases">
        <title>Genomics of Bifidobacteria.</title>
        <authorList>
            <person name="Ventura M."/>
            <person name="Milani C."/>
            <person name="Lugli G.A."/>
        </authorList>
    </citation>
    <scope>NUCLEOTIDE SEQUENCE [LARGE SCALE GENOMIC DNA]</scope>
    <source>
        <strain evidence="8 9">DSM 22766</strain>
    </source>
</reference>
<organism evidence="8 9">
    <name type="scientific">Bifidobacterium actinocoloniiforme DSM 22766</name>
    <dbReference type="NCBI Taxonomy" id="1437605"/>
    <lineage>
        <taxon>Bacteria</taxon>
        <taxon>Bacillati</taxon>
        <taxon>Actinomycetota</taxon>
        <taxon>Actinomycetes</taxon>
        <taxon>Bifidobacteriales</taxon>
        <taxon>Bifidobacteriaceae</taxon>
        <taxon>Bifidobacterium</taxon>
    </lineage>
</organism>
<dbReference type="CDD" id="cd07067">
    <property type="entry name" value="HP_PGM_like"/>
    <property type="match status" value="1"/>
</dbReference>